<evidence type="ECO:0000256" key="2">
    <source>
        <dbReference type="ARBA" id="ARBA00008133"/>
    </source>
</evidence>
<dbReference type="SUPFAM" id="SSF69618">
    <property type="entry name" value="HemD-like"/>
    <property type="match status" value="1"/>
</dbReference>
<keyword evidence="5 9" id="KW-0627">Porphyrin biosynthesis</keyword>
<dbReference type="Proteomes" id="UP001057522">
    <property type="component" value="Unassembled WGS sequence"/>
</dbReference>
<evidence type="ECO:0000256" key="9">
    <source>
        <dbReference type="RuleBase" id="RU366031"/>
    </source>
</evidence>
<evidence type="ECO:0000256" key="1">
    <source>
        <dbReference type="ARBA" id="ARBA00004772"/>
    </source>
</evidence>
<dbReference type="InterPro" id="IPR039793">
    <property type="entry name" value="UROS/Hem4"/>
</dbReference>
<evidence type="ECO:0000256" key="8">
    <source>
        <dbReference type="ARBA" id="ARBA00048617"/>
    </source>
</evidence>
<feature type="domain" description="Tetrapyrrole biosynthesis uroporphyrinogen III synthase" evidence="10">
    <location>
        <begin position="25"/>
        <end position="199"/>
    </location>
</feature>
<dbReference type="InterPro" id="IPR036108">
    <property type="entry name" value="4pyrrol_syn_uPrphyn_synt_sf"/>
</dbReference>
<evidence type="ECO:0000256" key="7">
    <source>
        <dbReference type="ARBA" id="ARBA00040167"/>
    </source>
</evidence>
<accession>A0ABT0TRZ9</accession>
<dbReference type="Pfam" id="PF02602">
    <property type="entry name" value="HEM4"/>
    <property type="match status" value="1"/>
</dbReference>
<name>A0ABT0TRZ9_9HELI</name>
<proteinExistence type="inferred from homology"/>
<evidence type="ECO:0000313" key="11">
    <source>
        <dbReference type="EMBL" id="MCL9818579.1"/>
    </source>
</evidence>
<evidence type="ECO:0000256" key="5">
    <source>
        <dbReference type="ARBA" id="ARBA00023244"/>
    </source>
</evidence>
<evidence type="ECO:0000256" key="3">
    <source>
        <dbReference type="ARBA" id="ARBA00013109"/>
    </source>
</evidence>
<evidence type="ECO:0000256" key="6">
    <source>
        <dbReference type="ARBA" id="ARBA00037589"/>
    </source>
</evidence>
<sequence length="231" mass="25992">MKRVYYITKKNTNKTIKAVEYLELLEICFIEDSALKQKIKEVDGLLFTSKNAVFALEHFAPKECQNLPCYVIGEGSKKVLESFGGKVEFVASTAYGDLFGKELVEILQKKKVLFIRAKKVASNLVEILRNGGILVSESILYETKILSIPEVDKQRISDDSIFFFSAPSSLKAFLKNYAWRDSYLALCIGKSTAKVAKELLGEKAKILLSPKIDIENSLEFAKELAMENNNE</sequence>
<dbReference type="CDD" id="cd06578">
    <property type="entry name" value="HemD"/>
    <property type="match status" value="1"/>
</dbReference>
<dbReference type="PANTHER" id="PTHR38042">
    <property type="entry name" value="UROPORPHYRINOGEN-III SYNTHASE, CHLOROPLASTIC"/>
    <property type="match status" value="1"/>
</dbReference>
<comment type="catalytic activity">
    <reaction evidence="8 9">
        <text>hydroxymethylbilane = uroporphyrinogen III + H2O</text>
        <dbReference type="Rhea" id="RHEA:18965"/>
        <dbReference type="ChEBI" id="CHEBI:15377"/>
        <dbReference type="ChEBI" id="CHEBI:57308"/>
        <dbReference type="ChEBI" id="CHEBI:57845"/>
        <dbReference type="EC" id="4.2.1.75"/>
    </reaction>
</comment>
<protein>
    <recommendedName>
        <fullName evidence="7 9">Uroporphyrinogen-III synthase</fullName>
        <ecNumber evidence="3 9">4.2.1.75</ecNumber>
    </recommendedName>
</protein>
<evidence type="ECO:0000259" key="10">
    <source>
        <dbReference type="Pfam" id="PF02602"/>
    </source>
</evidence>
<dbReference type="EMBL" id="JAMOKX010000001">
    <property type="protein sequence ID" value="MCL9818579.1"/>
    <property type="molecule type" value="Genomic_DNA"/>
</dbReference>
<comment type="pathway">
    <text evidence="1 9">Porphyrin-containing compound metabolism; protoporphyrin-IX biosynthesis; coproporphyrinogen-III from 5-aminolevulinate: step 3/4.</text>
</comment>
<dbReference type="Gene3D" id="3.40.50.10090">
    <property type="match status" value="2"/>
</dbReference>
<dbReference type="PANTHER" id="PTHR38042:SF1">
    <property type="entry name" value="UROPORPHYRINOGEN-III SYNTHASE, CHLOROPLASTIC"/>
    <property type="match status" value="1"/>
</dbReference>
<evidence type="ECO:0000256" key="4">
    <source>
        <dbReference type="ARBA" id="ARBA00023239"/>
    </source>
</evidence>
<comment type="caution">
    <text evidence="11">The sequence shown here is derived from an EMBL/GenBank/DDBJ whole genome shotgun (WGS) entry which is preliminary data.</text>
</comment>
<comment type="function">
    <text evidence="6 9">Catalyzes cyclization of the linear tetrapyrrole, hydroxymethylbilane, to the macrocyclic uroporphyrinogen III.</text>
</comment>
<organism evidence="11 12">
    <name type="scientific">Helicobacter colisuis</name>
    <dbReference type="NCBI Taxonomy" id="2949739"/>
    <lineage>
        <taxon>Bacteria</taxon>
        <taxon>Pseudomonadati</taxon>
        <taxon>Campylobacterota</taxon>
        <taxon>Epsilonproteobacteria</taxon>
        <taxon>Campylobacterales</taxon>
        <taxon>Helicobacteraceae</taxon>
        <taxon>Helicobacter</taxon>
    </lineage>
</organism>
<keyword evidence="4 9" id="KW-0456">Lyase</keyword>
<gene>
    <name evidence="11" type="ORF">NCR95_00070</name>
</gene>
<dbReference type="InterPro" id="IPR003754">
    <property type="entry name" value="4pyrrol_synth_uPrphyn_synth"/>
</dbReference>
<comment type="similarity">
    <text evidence="2 9">Belongs to the uroporphyrinogen-III synthase family.</text>
</comment>
<dbReference type="EC" id="4.2.1.75" evidence="3 9"/>
<reference evidence="11" key="1">
    <citation type="submission" date="2022-06" db="EMBL/GenBank/DDBJ databases">
        <title>Helicobacter colisuis sp. nov.</title>
        <authorList>
            <person name="Papic B."/>
            <person name="Gruntar I."/>
        </authorList>
    </citation>
    <scope>NUCLEOTIDE SEQUENCE</scope>
    <source>
        <strain evidence="11">11154-15</strain>
    </source>
</reference>
<evidence type="ECO:0000313" key="12">
    <source>
        <dbReference type="Proteomes" id="UP001057522"/>
    </source>
</evidence>
<keyword evidence="12" id="KW-1185">Reference proteome</keyword>
<dbReference type="RefSeq" id="WP_112056696.1">
    <property type="nucleotide sequence ID" value="NZ_JAMOKX010000001.1"/>
</dbReference>